<name>A0A1D3UK18_TANFO</name>
<dbReference type="Proteomes" id="UP000182057">
    <property type="component" value="Unassembled WGS sequence"/>
</dbReference>
<feature type="chain" id="PRO_5009841165" description="Lipoprotein" evidence="1">
    <location>
        <begin position="20"/>
        <end position="170"/>
    </location>
</feature>
<feature type="signal peptide" evidence="1">
    <location>
        <begin position="1"/>
        <end position="19"/>
    </location>
</feature>
<dbReference type="EMBL" id="FMMM01000036">
    <property type="protein sequence ID" value="SCQ20457.1"/>
    <property type="molecule type" value="Genomic_DNA"/>
</dbReference>
<evidence type="ECO:0000256" key="1">
    <source>
        <dbReference type="SAM" id="SignalP"/>
    </source>
</evidence>
<dbReference type="AlphaFoldDB" id="A0A1D3UK18"/>
<organism evidence="2 3">
    <name type="scientific">Tannerella forsythia</name>
    <name type="common">Bacteroides forsythus</name>
    <dbReference type="NCBI Taxonomy" id="28112"/>
    <lineage>
        <taxon>Bacteria</taxon>
        <taxon>Pseudomonadati</taxon>
        <taxon>Bacteroidota</taxon>
        <taxon>Bacteroidia</taxon>
        <taxon>Bacteroidales</taxon>
        <taxon>Tannerellaceae</taxon>
        <taxon>Tannerella</taxon>
    </lineage>
</organism>
<proteinExistence type="predicted"/>
<evidence type="ECO:0008006" key="4">
    <source>
        <dbReference type="Google" id="ProtNLM"/>
    </source>
</evidence>
<evidence type="ECO:0000313" key="2">
    <source>
        <dbReference type="EMBL" id="SCQ20457.1"/>
    </source>
</evidence>
<protein>
    <recommendedName>
        <fullName evidence="4">Lipoprotein</fullName>
    </recommendedName>
</protein>
<dbReference type="PROSITE" id="PS51257">
    <property type="entry name" value="PROKAR_LIPOPROTEIN"/>
    <property type="match status" value="1"/>
</dbReference>
<dbReference type="OrthoDB" id="1093615at2"/>
<reference evidence="2 3" key="1">
    <citation type="submission" date="2016-09" db="EMBL/GenBank/DDBJ databases">
        <authorList>
            <person name="Capua I."/>
            <person name="De Benedictis P."/>
            <person name="Joannis T."/>
            <person name="Lombin L.H."/>
            <person name="Cattoli G."/>
        </authorList>
    </citation>
    <scope>NUCLEOTIDE SEQUENCE [LARGE SCALE GENOMIC DNA]</scope>
    <source>
        <strain evidence="2 3">UB20</strain>
    </source>
</reference>
<dbReference type="GeneID" id="34758359"/>
<keyword evidence="1" id="KW-0732">Signal</keyword>
<sequence precursor="true">MKQQIILWISTLLLLTAGAGCKKDVIAPEVTIEKELQNEDSTSSGNSNSLEVTIIKKLPKITAIGNHKESKVIRSEKELKSVFTEKDLKHFKDLQQIDFSKHTLLLGYGTYGNQVTNMEHSFVRTGSNAYTYLLKVDGDATQPDVFRYGILVDKLAQSAKVTFKIEPLHI</sequence>
<dbReference type="RefSeq" id="WP_014224520.1">
    <property type="nucleotide sequence ID" value="NZ_CALHNL010000070.1"/>
</dbReference>
<evidence type="ECO:0000313" key="3">
    <source>
        <dbReference type="Proteomes" id="UP000182057"/>
    </source>
</evidence>
<gene>
    <name evidence="2" type="ORF">TFUB20_01046</name>
</gene>
<accession>A0A1D3UK18</accession>